<reference evidence="2" key="1">
    <citation type="submission" date="2019-03" db="EMBL/GenBank/DDBJ databases">
        <title>Afifella sp. nov., isolated from activated sludge.</title>
        <authorList>
            <person name="Li Q."/>
            <person name="Liu Y."/>
        </authorList>
    </citation>
    <scope>NUCLEOTIDE SEQUENCE</scope>
    <source>
        <strain evidence="2">L72</strain>
    </source>
</reference>
<dbReference type="Gene3D" id="1.20.1050.10">
    <property type="match status" value="1"/>
</dbReference>
<dbReference type="OrthoDB" id="508035at2"/>
<keyword evidence="3" id="KW-1185">Reference proteome</keyword>
<name>A0A964WSS1_9HYPH</name>
<dbReference type="Pfam" id="PF13417">
    <property type="entry name" value="GST_N_3"/>
    <property type="match status" value="1"/>
</dbReference>
<accession>A0A964WSS1</accession>
<dbReference type="SUPFAM" id="SSF52833">
    <property type="entry name" value="Thioredoxin-like"/>
    <property type="match status" value="1"/>
</dbReference>
<dbReference type="RefSeq" id="WP_161139533.1">
    <property type="nucleotide sequence ID" value="NZ_SPKJ01000011.1"/>
</dbReference>
<dbReference type="PROSITE" id="PS50404">
    <property type="entry name" value="GST_NTER"/>
    <property type="match status" value="1"/>
</dbReference>
<dbReference type="InterPro" id="IPR036249">
    <property type="entry name" value="Thioredoxin-like_sf"/>
</dbReference>
<dbReference type="EMBL" id="SPKJ01000011">
    <property type="protein sequence ID" value="MYZ47181.1"/>
    <property type="molecule type" value="Genomic_DNA"/>
</dbReference>
<protein>
    <submittedName>
        <fullName evidence="2">Glutathione S-transferase family protein</fullName>
    </submittedName>
</protein>
<dbReference type="AlphaFoldDB" id="A0A964WSS1"/>
<dbReference type="SUPFAM" id="SSF47616">
    <property type="entry name" value="GST C-terminal domain-like"/>
    <property type="match status" value="1"/>
</dbReference>
<evidence type="ECO:0000313" key="3">
    <source>
        <dbReference type="Proteomes" id="UP000773614"/>
    </source>
</evidence>
<comment type="caution">
    <text evidence="2">The sequence shown here is derived from an EMBL/GenBank/DDBJ whole genome shotgun (WGS) entry which is preliminary data.</text>
</comment>
<sequence length="232" mass="25570">MVVRLYDLCGRDRDLRFSPYCWRARFALAHKGVVPETVPTPFGAIREIEGGAFRTVPVLVDNGERIGDSFEIALHLEATRPGAPTLFGSEGIVAAARFLEGWAVAHLHPVIGRIIIMPIHDLIDVADQAYFRQSREARYGVTLEAFTTGADAEREALARALAPLRHALARHEWLGGPSPLFTDYIVLGSLMWLYTIHGELPLAPDDPVLNWFERGLDLHGGLARQATSAGAR</sequence>
<proteinExistence type="predicted"/>
<gene>
    <name evidence="2" type="ORF">E4O86_05585</name>
</gene>
<dbReference type="InterPro" id="IPR004045">
    <property type="entry name" value="Glutathione_S-Trfase_N"/>
</dbReference>
<feature type="domain" description="GST N-terminal" evidence="1">
    <location>
        <begin position="8"/>
        <end position="84"/>
    </location>
</feature>
<dbReference type="Gene3D" id="3.40.30.10">
    <property type="entry name" value="Glutaredoxin"/>
    <property type="match status" value="1"/>
</dbReference>
<organism evidence="2 3">
    <name type="scientific">Propylenella binzhouense</name>
    <dbReference type="NCBI Taxonomy" id="2555902"/>
    <lineage>
        <taxon>Bacteria</taxon>
        <taxon>Pseudomonadati</taxon>
        <taxon>Pseudomonadota</taxon>
        <taxon>Alphaproteobacteria</taxon>
        <taxon>Hyphomicrobiales</taxon>
        <taxon>Propylenellaceae</taxon>
        <taxon>Propylenella</taxon>
    </lineage>
</organism>
<evidence type="ECO:0000313" key="2">
    <source>
        <dbReference type="EMBL" id="MYZ47181.1"/>
    </source>
</evidence>
<evidence type="ECO:0000259" key="1">
    <source>
        <dbReference type="PROSITE" id="PS50404"/>
    </source>
</evidence>
<dbReference type="InterPro" id="IPR054416">
    <property type="entry name" value="GST_UstS-like_C"/>
</dbReference>
<dbReference type="Proteomes" id="UP000773614">
    <property type="component" value="Unassembled WGS sequence"/>
</dbReference>
<dbReference type="InterPro" id="IPR036282">
    <property type="entry name" value="Glutathione-S-Trfase_C_sf"/>
</dbReference>
<dbReference type="Pfam" id="PF22041">
    <property type="entry name" value="GST_C_7"/>
    <property type="match status" value="1"/>
</dbReference>